<evidence type="ECO:0000256" key="1">
    <source>
        <dbReference type="ARBA" id="ARBA00009995"/>
    </source>
</evidence>
<sequence>MSSISSENQQTSVLLVTAHAQGHINPMLRLGKLLASKGLHVTLTTNDLALKNRSSTIGGVHLEYFSDGLPEDHDRLNGNIDTFMISMGKFGPGSLSALIRASGRKFACLINTPFLPWVADVAAEFELPCAMVWIQACTVFHVFNCFYNRLNEFPTENNLEMVVNLPGLPSLRAEDLPSFVLPSNTMFTFDGILKELFYNLHKYKWVLGNSFMELEKDVITSVNDAGLPFWPVGPIVPATLFGKEDAIDGDLKGLNKFKSTTESNCLEWLDKQHPASVVYISFGTLVFSSKSNIENIATGLKISKRPFLWVVKLPENQETHQFDILEEIKEQGLIVRWSPQTAVLSHPSVGCFLSHGGWNSMIESVTAGVPMIVCPQWTDQPTNAKLVTDVWGIGVKLNKNPEAFFDGEDVARCMEEVLSGPRSEEFRKNGAELKRAAREAVADGGSSDKNIQLFVDAVSSCS</sequence>
<dbReference type="PANTHER" id="PTHR11926:SF1532">
    <property type="entry name" value="GLYCOSYLTRANSFERASE"/>
    <property type="match status" value="1"/>
</dbReference>
<dbReference type="EMBL" id="OX465081">
    <property type="protein sequence ID" value="CAI9286880.1"/>
    <property type="molecule type" value="Genomic_DNA"/>
</dbReference>
<comment type="similarity">
    <text evidence="1 3">Belongs to the UDP-glycosyltransferase family.</text>
</comment>
<reference evidence="5" key="1">
    <citation type="submission" date="2023-04" db="EMBL/GenBank/DDBJ databases">
        <authorList>
            <person name="Vijverberg K."/>
            <person name="Xiong W."/>
            <person name="Schranz E."/>
        </authorList>
    </citation>
    <scope>NUCLEOTIDE SEQUENCE</scope>
</reference>
<dbReference type="InterPro" id="IPR002213">
    <property type="entry name" value="UDP_glucos_trans"/>
</dbReference>
<protein>
    <recommendedName>
        <fullName evidence="4">Glycosyltransferase</fullName>
        <ecNumber evidence="4">2.4.1.-</ecNumber>
    </recommendedName>
</protein>
<name>A0AA35Z6K4_LACSI</name>
<keyword evidence="6" id="KW-1185">Reference proteome</keyword>
<dbReference type="SUPFAM" id="SSF53756">
    <property type="entry name" value="UDP-Glycosyltransferase/glycogen phosphorylase"/>
    <property type="match status" value="1"/>
</dbReference>
<accession>A0AA35Z6K4</accession>
<proteinExistence type="inferred from homology"/>
<dbReference type="Pfam" id="PF00201">
    <property type="entry name" value="UDPGT"/>
    <property type="match status" value="1"/>
</dbReference>
<dbReference type="EC" id="2.4.1.-" evidence="4"/>
<dbReference type="FunFam" id="3.40.50.2000:FF:000019">
    <property type="entry name" value="Glycosyltransferase"/>
    <property type="match status" value="1"/>
</dbReference>
<evidence type="ECO:0000256" key="4">
    <source>
        <dbReference type="RuleBase" id="RU362057"/>
    </source>
</evidence>
<dbReference type="PANTHER" id="PTHR11926">
    <property type="entry name" value="GLUCOSYL/GLUCURONOSYL TRANSFERASES"/>
    <property type="match status" value="1"/>
</dbReference>
<dbReference type="Proteomes" id="UP001177003">
    <property type="component" value="Chromosome 5"/>
</dbReference>
<evidence type="ECO:0000313" key="5">
    <source>
        <dbReference type="EMBL" id="CAI9286880.1"/>
    </source>
</evidence>
<gene>
    <name evidence="5" type="ORF">LSALG_LOCUS26275</name>
</gene>
<evidence type="ECO:0000313" key="6">
    <source>
        <dbReference type="Proteomes" id="UP001177003"/>
    </source>
</evidence>
<dbReference type="PROSITE" id="PS00375">
    <property type="entry name" value="UDPGT"/>
    <property type="match status" value="1"/>
</dbReference>
<dbReference type="InterPro" id="IPR035595">
    <property type="entry name" value="UDP_glycos_trans_CS"/>
</dbReference>
<evidence type="ECO:0000256" key="2">
    <source>
        <dbReference type="ARBA" id="ARBA00022679"/>
    </source>
</evidence>
<dbReference type="AlphaFoldDB" id="A0AA35Z6K4"/>
<dbReference type="GO" id="GO:0080044">
    <property type="term" value="F:quercetin 7-O-glucosyltransferase activity"/>
    <property type="evidence" value="ECO:0007669"/>
    <property type="project" value="TreeGrafter"/>
</dbReference>
<keyword evidence="3" id="KW-0328">Glycosyltransferase</keyword>
<dbReference type="Gene3D" id="3.40.50.2000">
    <property type="entry name" value="Glycogen Phosphorylase B"/>
    <property type="match status" value="2"/>
</dbReference>
<dbReference type="CDD" id="cd03784">
    <property type="entry name" value="GT1_Gtf-like"/>
    <property type="match status" value="1"/>
</dbReference>
<keyword evidence="2 3" id="KW-0808">Transferase</keyword>
<organism evidence="5 6">
    <name type="scientific">Lactuca saligna</name>
    <name type="common">Willowleaf lettuce</name>
    <dbReference type="NCBI Taxonomy" id="75948"/>
    <lineage>
        <taxon>Eukaryota</taxon>
        <taxon>Viridiplantae</taxon>
        <taxon>Streptophyta</taxon>
        <taxon>Embryophyta</taxon>
        <taxon>Tracheophyta</taxon>
        <taxon>Spermatophyta</taxon>
        <taxon>Magnoliopsida</taxon>
        <taxon>eudicotyledons</taxon>
        <taxon>Gunneridae</taxon>
        <taxon>Pentapetalae</taxon>
        <taxon>asterids</taxon>
        <taxon>campanulids</taxon>
        <taxon>Asterales</taxon>
        <taxon>Asteraceae</taxon>
        <taxon>Cichorioideae</taxon>
        <taxon>Cichorieae</taxon>
        <taxon>Lactucinae</taxon>
        <taxon>Lactuca</taxon>
    </lineage>
</organism>
<evidence type="ECO:0000256" key="3">
    <source>
        <dbReference type="RuleBase" id="RU003718"/>
    </source>
</evidence>
<dbReference type="GO" id="GO:0080043">
    <property type="term" value="F:quercetin 3-O-glucosyltransferase activity"/>
    <property type="evidence" value="ECO:0007669"/>
    <property type="project" value="TreeGrafter"/>
</dbReference>